<dbReference type="GeneID" id="37027550"/>
<evidence type="ECO:0000256" key="1">
    <source>
        <dbReference type="SAM" id="MobiDB-lite"/>
    </source>
</evidence>
<keyword evidence="2" id="KW-0472">Membrane</keyword>
<dbReference type="RefSeq" id="XP_025363739.1">
    <property type="nucleotide sequence ID" value="XM_025505727.1"/>
</dbReference>
<feature type="transmembrane region" description="Helical" evidence="2">
    <location>
        <begin position="87"/>
        <end position="108"/>
    </location>
</feature>
<feature type="transmembrane region" description="Helical" evidence="2">
    <location>
        <begin position="199"/>
        <end position="220"/>
    </location>
</feature>
<feature type="region of interest" description="Disordered" evidence="1">
    <location>
        <begin position="229"/>
        <end position="381"/>
    </location>
</feature>
<dbReference type="AlphaFoldDB" id="A0A316UV00"/>
<dbReference type="OrthoDB" id="3352285at2759"/>
<evidence type="ECO:0000313" key="4">
    <source>
        <dbReference type="Proteomes" id="UP000245884"/>
    </source>
</evidence>
<feature type="compositionally biased region" description="Pro residues" evidence="1">
    <location>
        <begin position="277"/>
        <end position="286"/>
    </location>
</feature>
<accession>A0A316UV00</accession>
<evidence type="ECO:0000313" key="3">
    <source>
        <dbReference type="EMBL" id="PWN29127.1"/>
    </source>
</evidence>
<evidence type="ECO:0000256" key="2">
    <source>
        <dbReference type="SAM" id="Phobius"/>
    </source>
</evidence>
<keyword evidence="2" id="KW-1133">Transmembrane helix</keyword>
<reference evidence="3 4" key="1">
    <citation type="journal article" date="2018" name="Mol. Biol. Evol.">
        <title>Broad Genomic Sampling Reveals a Smut Pathogenic Ancestry of the Fungal Clade Ustilaginomycotina.</title>
        <authorList>
            <person name="Kijpornyongpan T."/>
            <person name="Mondo S.J."/>
            <person name="Barry K."/>
            <person name="Sandor L."/>
            <person name="Lee J."/>
            <person name="Lipzen A."/>
            <person name="Pangilinan J."/>
            <person name="LaButti K."/>
            <person name="Hainaut M."/>
            <person name="Henrissat B."/>
            <person name="Grigoriev I.V."/>
            <person name="Spatafora J.W."/>
            <person name="Aime M.C."/>
        </authorList>
    </citation>
    <scope>NUCLEOTIDE SEQUENCE [LARGE SCALE GENOMIC DNA]</scope>
    <source>
        <strain evidence="3 4">MCA 5214</strain>
    </source>
</reference>
<feature type="transmembrane region" description="Helical" evidence="2">
    <location>
        <begin position="45"/>
        <end position="67"/>
    </location>
</feature>
<feature type="compositionally biased region" description="Basic and acidic residues" evidence="1">
    <location>
        <begin position="361"/>
        <end position="381"/>
    </location>
</feature>
<dbReference type="Proteomes" id="UP000245884">
    <property type="component" value="Unassembled WGS sequence"/>
</dbReference>
<protein>
    <submittedName>
        <fullName evidence="3">Uncharacterized protein</fullName>
    </submittedName>
</protein>
<organism evidence="3 4">
    <name type="scientific">Jaminaea rosea</name>
    <dbReference type="NCBI Taxonomy" id="1569628"/>
    <lineage>
        <taxon>Eukaryota</taxon>
        <taxon>Fungi</taxon>
        <taxon>Dikarya</taxon>
        <taxon>Basidiomycota</taxon>
        <taxon>Ustilaginomycotina</taxon>
        <taxon>Exobasidiomycetes</taxon>
        <taxon>Microstromatales</taxon>
        <taxon>Microstromatales incertae sedis</taxon>
        <taxon>Jaminaea</taxon>
    </lineage>
</organism>
<gene>
    <name evidence="3" type="ORF">BDZ90DRAFT_231125</name>
</gene>
<proteinExistence type="predicted"/>
<dbReference type="STRING" id="1569628.A0A316UV00"/>
<sequence length="381" mass="40941">MDSVHRLDYQAGQPSGPHPPPQRNGAPPSYWSSIRTRVSPSSSSYSLRPVLIFTTLISFLYLLIIAIANFKSLNDQDETAKLKTFDIISAALCLFAAAVEAFGFLAAVKSHVGWASLYARASTLALGAVVAADVVAIVEQFTAKSDLIGGCTKIYTGAATCKDGQSSWWGDCTPGQPMTAEQAGKYCESQWKKGTIWDFVWLVLAVVLGTFFVLLAFAFVRQLRNPGGVRGRTGPPQQPGQQGYSNAFTYDDESSPFDGGRGRYSYEDDGMGGHHAYPPPQGPPPVGVTRGYAGDDDAPAYEAPPRKSMASVDLDRKDPNIGQDSTGGNEYGYGYRYGAEDEEQQRRPGSSRGVGGNGPRTSDETLRGEGEQDGRDGHAKV</sequence>
<keyword evidence="2" id="KW-0812">Transmembrane</keyword>
<name>A0A316UV00_9BASI</name>
<keyword evidence="4" id="KW-1185">Reference proteome</keyword>
<dbReference type="EMBL" id="KZ819664">
    <property type="protein sequence ID" value="PWN29127.1"/>
    <property type="molecule type" value="Genomic_DNA"/>
</dbReference>
<feature type="compositionally biased region" description="Low complexity" evidence="1">
    <location>
        <begin position="232"/>
        <end position="243"/>
    </location>
</feature>
<feature type="region of interest" description="Disordered" evidence="1">
    <location>
        <begin position="1"/>
        <end position="29"/>
    </location>
</feature>
<feature type="transmembrane region" description="Helical" evidence="2">
    <location>
        <begin position="117"/>
        <end position="138"/>
    </location>
</feature>